<dbReference type="AlphaFoldDB" id="A0A8J2JYL2"/>
<comment type="caution">
    <text evidence="2">The sequence shown here is derived from an EMBL/GenBank/DDBJ whole genome shotgun (WGS) entry which is preliminary data.</text>
</comment>
<reference evidence="2" key="1">
    <citation type="submission" date="2021-06" db="EMBL/GenBank/DDBJ databases">
        <authorList>
            <person name="Hodson N. C."/>
            <person name="Mongue J. A."/>
            <person name="Jaron S. K."/>
        </authorList>
    </citation>
    <scope>NUCLEOTIDE SEQUENCE</scope>
</reference>
<proteinExistence type="predicted"/>
<dbReference type="PANTHER" id="PTHR10174:SF130">
    <property type="entry name" value="ALPHA-TOCOPHEROL TRANSFER PROTEIN-LIKE"/>
    <property type="match status" value="1"/>
</dbReference>
<gene>
    <name evidence="2" type="ORF">AFUS01_LOCUS18539</name>
</gene>
<feature type="domain" description="CRAL-TRIO" evidence="1">
    <location>
        <begin position="5"/>
        <end position="178"/>
    </location>
</feature>
<keyword evidence="3" id="KW-1185">Reference proteome</keyword>
<dbReference type="PANTHER" id="PTHR10174">
    <property type="entry name" value="ALPHA-TOCOPHEROL TRANSFER PROTEIN-RELATED"/>
    <property type="match status" value="1"/>
</dbReference>
<dbReference type="GO" id="GO:1902936">
    <property type="term" value="F:phosphatidylinositol bisphosphate binding"/>
    <property type="evidence" value="ECO:0007669"/>
    <property type="project" value="TreeGrafter"/>
</dbReference>
<dbReference type="GO" id="GO:0016020">
    <property type="term" value="C:membrane"/>
    <property type="evidence" value="ECO:0007669"/>
    <property type="project" value="TreeGrafter"/>
</dbReference>
<dbReference type="OrthoDB" id="75724at2759"/>
<organism evidence="2 3">
    <name type="scientific">Allacma fusca</name>
    <dbReference type="NCBI Taxonomy" id="39272"/>
    <lineage>
        <taxon>Eukaryota</taxon>
        <taxon>Metazoa</taxon>
        <taxon>Ecdysozoa</taxon>
        <taxon>Arthropoda</taxon>
        <taxon>Hexapoda</taxon>
        <taxon>Collembola</taxon>
        <taxon>Symphypleona</taxon>
        <taxon>Sminthuridae</taxon>
        <taxon>Allacma</taxon>
    </lineage>
</organism>
<dbReference type="Proteomes" id="UP000708208">
    <property type="component" value="Unassembled WGS sequence"/>
</dbReference>
<dbReference type="EMBL" id="CAJVCH010185145">
    <property type="protein sequence ID" value="CAG7729848.1"/>
    <property type="molecule type" value="Genomic_DNA"/>
</dbReference>
<protein>
    <recommendedName>
        <fullName evidence="1">CRAL-TRIO domain-containing protein</fullName>
    </recommendedName>
</protein>
<dbReference type="PROSITE" id="PS50191">
    <property type="entry name" value="CRAL_TRIO"/>
    <property type="match status" value="1"/>
</dbReference>
<name>A0A8J2JYL2_9HEXA</name>
<sequence>MRRDNLDLFQNLYPEEMLPTFNQRLQTVLPQRDQEGRHIFLFKAGDWDPTQCNLDDIFRANYLYLEEMTSTMETQVHGLVAIVDCQGLSFYHARSFTPKHAKRMVKIIQDSFPARFKEFHLVNQPYIFNLLFAVVKPFLEEKIRNRIQFHGSDLASLYRYINPEILPESLGGSLSLDDTFINKMLARNDHYKGTEAIDT</sequence>
<evidence type="ECO:0000313" key="3">
    <source>
        <dbReference type="Proteomes" id="UP000708208"/>
    </source>
</evidence>
<accession>A0A8J2JYL2</accession>
<dbReference type="InterPro" id="IPR001251">
    <property type="entry name" value="CRAL-TRIO_dom"/>
</dbReference>
<dbReference type="SMART" id="SM00516">
    <property type="entry name" value="SEC14"/>
    <property type="match status" value="1"/>
</dbReference>
<dbReference type="Pfam" id="PF00650">
    <property type="entry name" value="CRAL_TRIO"/>
    <property type="match status" value="1"/>
</dbReference>
<evidence type="ECO:0000313" key="2">
    <source>
        <dbReference type="EMBL" id="CAG7729848.1"/>
    </source>
</evidence>
<evidence type="ECO:0000259" key="1">
    <source>
        <dbReference type="PROSITE" id="PS50191"/>
    </source>
</evidence>
<dbReference type="CDD" id="cd00170">
    <property type="entry name" value="SEC14"/>
    <property type="match status" value="1"/>
</dbReference>